<feature type="compositionally biased region" description="Gly residues" evidence="8">
    <location>
        <begin position="201"/>
        <end position="212"/>
    </location>
</feature>
<evidence type="ECO:0000256" key="4">
    <source>
        <dbReference type="ARBA" id="ARBA00022553"/>
    </source>
</evidence>
<organism evidence="11 12">
    <name type="scientific">Pachysolen tannophilus NRRL Y-2460</name>
    <dbReference type="NCBI Taxonomy" id="669874"/>
    <lineage>
        <taxon>Eukaryota</taxon>
        <taxon>Fungi</taxon>
        <taxon>Dikarya</taxon>
        <taxon>Ascomycota</taxon>
        <taxon>Saccharomycotina</taxon>
        <taxon>Pichiomycetes</taxon>
        <taxon>Pachysolenaceae</taxon>
        <taxon>Pachysolen</taxon>
    </lineage>
</organism>
<dbReference type="GO" id="GO:0006362">
    <property type="term" value="P:transcription elongation by RNA polymerase I"/>
    <property type="evidence" value="ECO:0007669"/>
    <property type="project" value="UniProtKB-ARBA"/>
</dbReference>
<evidence type="ECO:0000256" key="2">
    <source>
        <dbReference type="ARBA" id="ARBA00005930"/>
    </source>
</evidence>
<dbReference type="STRING" id="669874.A0A1E4TUA2"/>
<keyword evidence="4" id="KW-0597">Phosphoprotein</keyword>
<keyword evidence="3 7" id="KW-0240">DNA-directed RNA polymerase</keyword>
<feature type="region of interest" description="Disordered" evidence="8">
    <location>
        <begin position="317"/>
        <end position="368"/>
    </location>
</feature>
<dbReference type="GO" id="GO:0006361">
    <property type="term" value="P:transcription initiation at RNA polymerase I promoter"/>
    <property type="evidence" value="ECO:0007669"/>
    <property type="project" value="UniProtKB-ARBA"/>
</dbReference>
<dbReference type="InterPro" id="IPR041901">
    <property type="entry name" value="RNAP_I_Rpa43_N"/>
</dbReference>
<accession>A0A1E4TUA2</accession>
<evidence type="ECO:0000256" key="7">
    <source>
        <dbReference type="RuleBase" id="RU369086"/>
    </source>
</evidence>
<feature type="region of interest" description="Disordered" evidence="8">
    <location>
        <begin position="1"/>
        <end position="38"/>
    </location>
</feature>
<dbReference type="OrthoDB" id="10250504at2759"/>
<feature type="region of interest" description="Disordered" evidence="8">
    <location>
        <begin position="186"/>
        <end position="212"/>
    </location>
</feature>
<dbReference type="GO" id="GO:0005736">
    <property type="term" value="C:RNA polymerase I complex"/>
    <property type="evidence" value="ECO:0007669"/>
    <property type="project" value="TreeGrafter"/>
</dbReference>
<dbReference type="InterPro" id="IPR036898">
    <property type="entry name" value="RNA_pol_Rpb7-like_N_sf"/>
</dbReference>
<keyword evidence="5 7" id="KW-0804">Transcription</keyword>
<keyword evidence="6 7" id="KW-0539">Nucleus</keyword>
<comment type="similarity">
    <text evidence="2">Belongs to the eukaryotic RPA43 RNA polymerase subunit family.</text>
</comment>
<dbReference type="FunFam" id="3.30.1490.120:FF:000004">
    <property type="entry name" value="RNA polymerase I subunit Rpa43"/>
    <property type="match status" value="1"/>
</dbReference>
<dbReference type="InterPro" id="IPR005576">
    <property type="entry name" value="Rpb7-like_N"/>
</dbReference>
<dbReference type="Proteomes" id="UP000094236">
    <property type="component" value="Unassembled WGS sequence"/>
</dbReference>
<feature type="compositionally biased region" description="Acidic residues" evidence="8">
    <location>
        <begin position="335"/>
        <end position="345"/>
    </location>
</feature>
<reference evidence="12" key="1">
    <citation type="submission" date="2016-05" db="EMBL/GenBank/DDBJ databases">
        <title>Comparative genomics of biotechnologically important yeasts.</title>
        <authorList>
            <consortium name="DOE Joint Genome Institute"/>
            <person name="Riley R."/>
            <person name="Haridas S."/>
            <person name="Wolfe K.H."/>
            <person name="Lopes M.R."/>
            <person name="Hittinger C.T."/>
            <person name="Goker M."/>
            <person name="Salamov A."/>
            <person name="Wisecaver J."/>
            <person name="Long T.M."/>
            <person name="Aerts A.L."/>
            <person name="Barry K."/>
            <person name="Choi C."/>
            <person name="Clum A."/>
            <person name="Coughlan A.Y."/>
            <person name="Deshpande S."/>
            <person name="Douglass A.P."/>
            <person name="Hanson S.J."/>
            <person name="Klenk H.-P."/>
            <person name="Labutti K."/>
            <person name="Lapidus A."/>
            <person name="Lindquist E."/>
            <person name="Lipzen A."/>
            <person name="Meier-Kolthoff J.P."/>
            <person name="Ohm R.A."/>
            <person name="Otillar R.P."/>
            <person name="Pangilinan J."/>
            <person name="Peng Y."/>
            <person name="Rokas A."/>
            <person name="Rosa C.A."/>
            <person name="Scheuner C."/>
            <person name="Sibirny A.A."/>
            <person name="Slot J.C."/>
            <person name="Stielow J.B."/>
            <person name="Sun H."/>
            <person name="Kurtzman C.P."/>
            <person name="Blackwell M."/>
            <person name="Grigoriev I.V."/>
            <person name="Jeffries T.W."/>
        </authorList>
    </citation>
    <scope>NUCLEOTIDE SEQUENCE [LARGE SCALE GENOMIC DNA]</scope>
    <source>
        <strain evidence="12">NRRL Y-2460</strain>
    </source>
</reference>
<evidence type="ECO:0000313" key="12">
    <source>
        <dbReference type="Proteomes" id="UP000094236"/>
    </source>
</evidence>
<evidence type="ECO:0000256" key="3">
    <source>
        <dbReference type="ARBA" id="ARBA00022478"/>
    </source>
</evidence>
<protein>
    <recommendedName>
        <fullName evidence="7">DNA-directed RNA polymerase subunit</fullName>
    </recommendedName>
</protein>
<evidence type="ECO:0000259" key="9">
    <source>
        <dbReference type="Pfam" id="PF03876"/>
    </source>
</evidence>
<name>A0A1E4TUA2_PACTA</name>
<feature type="compositionally biased region" description="Polar residues" evidence="8">
    <location>
        <begin position="26"/>
        <end position="38"/>
    </location>
</feature>
<evidence type="ECO:0000259" key="10">
    <source>
        <dbReference type="Pfam" id="PF17875"/>
    </source>
</evidence>
<evidence type="ECO:0000256" key="8">
    <source>
        <dbReference type="SAM" id="MobiDB-lite"/>
    </source>
</evidence>
<dbReference type="Gene3D" id="2.40.50.1060">
    <property type="match status" value="1"/>
</dbReference>
<dbReference type="AlphaFoldDB" id="A0A1E4TUA2"/>
<feature type="domain" description="RNA polymerase Rpb7-like N-terminal" evidence="9">
    <location>
        <begin position="51"/>
        <end position="97"/>
    </location>
</feature>
<feature type="domain" description="RPA43 OB" evidence="10">
    <location>
        <begin position="135"/>
        <end position="282"/>
    </location>
</feature>
<dbReference type="InterPro" id="IPR041178">
    <property type="entry name" value="RPA43_OB"/>
</dbReference>
<dbReference type="PANTHER" id="PTHR12709">
    <property type="entry name" value="DNA-DIRECTED RNA POLYMERASE II, III"/>
    <property type="match status" value="1"/>
</dbReference>
<dbReference type="PANTHER" id="PTHR12709:SF5">
    <property type="entry name" value="DNA-DIRECTED RNA POLYMERASE I SUBUNIT RPA43"/>
    <property type="match status" value="1"/>
</dbReference>
<proteinExistence type="inferred from homology"/>
<evidence type="ECO:0000256" key="1">
    <source>
        <dbReference type="ARBA" id="ARBA00004604"/>
    </source>
</evidence>
<dbReference type="InterPro" id="IPR045113">
    <property type="entry name" value="Rpb7-like"/>
</dbReference>
<evidence type="ECO:0000256" key="5">
    <source>
        <dbReference type="ARBA" id="ARBA00023163"/>
    </source>
</evidence>
<dbReference type="Pfam" id="PF17875">
    <property type="entry name" value="RPA43_OB"/>
    <property type="match status" value="1"/>
</dbReference>
<dbReference type="CDD" id="cd04328">
    <property type="entry name" value="RNAP_I_Rpa43_N"/>
    <property type="match status" value="1"/>
</dbReference>
<dbReference type="Gene3D" id="3.30.1490.120">
    <property type="entry name" value="RNA polymerase Rpb7-like, N-terminal domain"/>
    <property type="match status" value="1"/>
</dbReference>
<dbReference type="Pfam" id="PF03876">
    <property type="entry name" value="SHS2_Rpb7-N"/>
    <property type="match status" value="1"/>
</dbReference>
<evidence type="ECO:0000313" key="11">
    <source>
        <dbReference type="EMBL" id="ODV95324.1"/>
    </source>
</evidence>
<keyword evidence="12" id="KW-1185">Reference proteome</keyword>
<evidence type="ECO:0000256" key="6">
    <source>
        <dbReference type="ARBA" id="ARBA00023242"/>
    </source>
</evidence>
<dbReference type="EMBL" id="KV454014">
    <property type="protein sequence ID" value="ODV95324.1"/>
    <property type="molecule type" value="Genomic_DNA"/>
</dbReference>
<gene>
    <name evidence="11" type="ORF">PACTADRAFT_50061</name>
</gene>
<comment type="function">
    <text evidence="7">DNA-dependent RNA polymerase which catalyzes the transcription of DNA into RNA using the four ribonucleoside triphosphates as substrates.</text>
</comment>
<comment type="subcellular location">
    <subcellularLocation>
        <location evidence="1">Nucleus</location>
        <location evidence="1">Nucleolus</location>
    </subcellularLocation>
</comment>
<sequence length="368" mass="40233">MSTATVIQKRKIPDHSDTQYSKRRQNSLISTSSNPISESGISKCFRKVTTSLYVSLAPSYIGNPIEGIKAQHLDRLVMTYFQPAKGVVLAYSNIKLNAENYSKDSEDNKISVAKIAYESPFAFMWITVDFLVWKPEIGDVVEGWIYMQSQSHIGLLIHDTFNATIKKNNIPSNWYFVPNQADEYLEEDEKDGSNDISTEGDNGGASNGGISVGIGAGTGTGAGSGSGSNDASISQVANGTSKFRSMGHWVDENNVPVEGKLRFTIKSLHTAGRVVSVEGTLIKAGSERDSLPVTASPQQHKRFDDNNVTNLANSVIDIGEPKDDELTEVPIYEKESEDDEDEENQSEEKNNEIIAEADSSSNEEESDS</sequence>